<reference evidence="4" key="1">
    <citation type="submission" date="2016-10" db="EMBL/GenBank/DDBJ databases">
        <authorList>
            <person name="Varghese N."/>
            <person name="Submissions S."/>
        </authorList>
    </citation>
    <scope>NUCLEOTIDE SEQUENCE [LARGE SCALE GENOMIC DNA]</scope>
    <source>
        <strain evidence="4">DSM 15310</strain>
    </source>
</reference>
<dbReference type="Proteomes" id="UP000198697">
    <property type="component" value="Unassembled WGS sequence"/>
</dbReference>
<dbReference type="Pfam" id="PF20308">
    <property type="entry name" value="TPR-S"/>
    <property type="match status" value="1"/>
</dbReference>
<organism evidence="3 4">
    <name type="scientific">Hymenobacter actinosclerus</name>
    <dbReference type="NCBI Taxonomy" id="82805"/>
    <lineage>
        <taxon>Bacteria</taxon>
        <taxon>Pseudomonadati</taxon>
        <taxon>Bacteroidota</taxon>
        <taxon>Cytophagia</taxon>
        <taxon>Cytophagales</taxon>
        <taxon>Hymenobacteraceae</taxon>
        <taxon>Hymenobacter</taxon>
    </lineage>
</organism>
<keyword evidence="4" id="KW-1185">Reference proteome</keyword>
<dbReference type="SUPFAM" id="SSF48452">
    <property type="entry name" value="TPR-like"/>
    <property type="match status" value="1"/>
</dbReference>
<dbReference type="InterPro" id="IPR029058">
    <property type="entry name" value="AB_hydrolase_fold"/>
</dbReference>
<name>A0A1I0J9C4_9BACT</name>
<proteinExistence type="predicted"/>
<feature type="domain" description="AB hydrolase-1" evidence="2">
    <location>
        <begin position="18"/>
        <end position="151"/>
    </location>
</feature>
<protein>
    <submittedName>
        <fullName evidence="3">PGAP1-like protein</fullName>
    </submittedName>
</protein>
<dbReference type="Pfam" id="PF12697">
    <property type="entry name" value="Abhydrolase_6"/>
    <property type="match status" value="1"/>
</dbReference>
<evidence type="ECO:0000259" key="2">
    <source>
        <dbReference type="Pfam" id="PF12697"/>
    </source>
</evidence>
<gene>
    <name evidence="3" type="ORF">SAMN04487998_3728</name>
</gene>
<accession>A0A1I0J9C4</accession>
<dbReference type="AlphaFoldDB" id="A0A1I0J9C4"/>
<dbReference type="InterPro" id="IPR000073">
    <property type="entry name" value="AB_hydrolase_1"/>
</dbReference>
<dbReference type="EMBL" id="FOHS01000007">
    <property type="protein sequence ID" value="SEU06451.1"/>
    <property type="molecule type" value="Genomic_DNA"/>
</dbReference>
<evidence type="ECO:0000256" key="1">
    <source>
        <dbReference type="PROSITE-ProRule" id="PRU00339"/>
    </source>
</evidence>
<dbReference type="Gene3D" id="3.40.50.1820">
    <property type="entry name" value="alpha/beta hydrolase"/>
    <property type="match status" value="1"/>
</dbReference>
<evidence type="ECO:0000313" key="4">
    <source>
        <dbReference type="Proteomes" id="UP000198697"/>
    </source>
</evidence>
<dbReference type="PROSITE" id="PS50005">
    <property type="entry name" value="TPR"/>
    <property type="match status" value="1"/>
</dbReference>
<feature type="repeat" description="TPR" evidence="1">
    <location>
        <begin position="379"/>
        <end position="412"/>
    </location>
</feature>
<sequence>MKQQTSFSVRKTDSTKAIIFIHGFSGEAHTTFGMLPAFLAGDRELVDWDIHCFGYPTSLFPDITGVWSADPDLTVLSGYLSSALISTRYNQYTEIAIIAHSMGGLIAQRSLLNDTVAQRINHVFLFGTPSNGLQKAGLLRLFKRQVRDMASGSPFITQLRLDWTNKYTDQLPFNFRVIAGIRDEFVPVSSSVNIFGEQHRAYVAGNHLEMVKPATAEEEIVFVIKGALSASEGVDSVLGSSHLAGYFEIIATLGDQEELATEDLVRLVLALEMVGQQERAITLLDSQHTGSAELTGTLAGRFKRQWLANPLEKTLEGERAYELYKQGFDQALQQLDHYQAFYNGINVAFLELALHRNRYNARTMAVHVLEQCNLAPREKWRLATEGEAQLYLGEFDYALDCYDAALQMEPEPREIDSMYKQAIWSARLLESVTSEQRLEKLFAPFVSL</sequence>
<dbReference type="RefSeq" id="WP_143069921.1">
    <property type="nucleotide sequence ID" value="NZ_FOHS01000007.1"/>
</dbReference>
<dbReference type="SUPFAM" id="SSF53474">
    <property type="entry name" value="alpha/beta-Hydrolases"/>
    <property type="match status" value="1"/>
</dbReference>
<evidence type="ECO:0000313" key="3">
    <source>
        <dbReference type="EMBL" id="SEU06451.1"/>
    </source>
</evidence>
<dbReference type="InterPro" id="IPR019734">
    <property type="entry name" value="TPR_rpt"/>
</dbReference>
<dbReference type="STRING" id="82805.SAMN04487998_3728"/>
<dbReference type="InterPro" id="IPR046880">
    <property type="entry name" value="TPR-S"/>
</dbReference>
<keyword evidence="1" id="KW-0802">TPR repeat</keyword>
<dbReference type="InterPro" id="IPR011990">
    <property type="entry name" value="TPR-like_helical_dom_sf"/>
</dbReference>
<dbReference type="OrthoDB" id="596779at2"/>